<feature type="domain" description="Protein kinase" evidence="6">
    <location>
        <begin position="23"/>
        <end position="373"/>
    </location>
</feature>
<evidence type="ECO:0000259" key="6">
    <source>
        <dbReference type="PROSITE" id="PS50011"/>
    </source>
</evidence>
<protein>
    <recommendedName>
        <fullName evidence="6">Protein kinase domain-containing protein</fullName>
    </recommendedName>
</protein>
<keyword evidence="3" id="KW-0547">Nucleotide-binding</keyword>
<dbReference type="InterPro" id="IPR000719">
    <property type="entry name" value="Prot_kinase_dom"/>
</dbReference>
<dbReference type="SMART" id="SM00220">
    <property type="entry name" value="S_TKc"/>
    <property type="match status" value="1"/>
</dbReference>
<keyword evidence="1" id="KW-0723">Serine/threonine-protein kinase</keyword>
<sequence length="373" mass="42097">MSRYEPGGFHPICLGDTFKEGRYKIHHKLGWGGCSTVWLAWDGVLEMWVSIKVKSADSTNNRELEALQVSKGKGALHHIVRHFDDFVHHGPNGCHQCLVFELLGPSVDTIANDYRKSGDQLDPETILKITTQMLEAISFIHKIGYAHGDISGSNLGFTCPRLAHLPQEDLFEVLGRPEFEALARVDGQQLQPGVPKQLVKKADWENWIDEDDEDIRLIDFGEAFVRGSKPDSLAQPADLKAPETIFTDCFDHRLDLWRAGITIYSSLFGSRPFQHWGGADKLVLQMINFVDELPAEWQPQWELMQTTTGQMREEDTTTTLTQSKLDKKFHANIRDPALQRLLPVIRGLTRFRPSDRISAAEALDMVAQGEGQN</sequence>
<dbReference type="InterPro" id="IPR051175">
    <property type="entry name" value="CLK_kinases"/>
</dbReference>
<dbReference type="PANTHER" id="PTHR45646:SF11">
    <property type="entry name" value="SERINE_THREONINE-PROTEIN KINASE DOA"/>
    <property type="match status" value="1"/>
</dbReference>
<evidence type="ECO:0000256" key="1">
    <source>
        <dbReference type="ARBA" id="ARBA00022527"/>
    </source>
</evidence>
<proteinExistence type="predicted"/>
<keyword evidence="8" id="KW-1185">Reference proteome</keyword>
<evidence type="ECO:0000313" key="7">
    <source>
        <dbReference type="EMBL" id="KAL2075137.1"/>
    </source>
</evidence>
<evidence type="ECO:0000256" key="3">
    <source>
        <dbReference type="ARBA" id="ARBA00022741"/>
    </source>
</evidence>
<evidence type="ECO:0000313" key="8">
    <source>
        <dbReference type="Proteomes" id="UP001595075"/>
    </source>
</evidence>
<keyword evidence="2" id="KW-0808">Transferase</keyword>
<comment type="caution">
    <text evidence="7">The sequence shown here is derived from an EMBL/GenBank/DDBJ whole genome shotgun (WGS) entry which is preliminary data.</text>
</comment>
<dbReference type="Gene3D" id="3.30.200.20">
    <property type="entry name" value="Phosphorylase Kinase, domain 1"/>
    <property type="match status" value="1"/>
</dbReference>
<accession>A0ABR4CZZ9</accession>
<dbReference type="Proteomes" id="UP001595075">
    <property type="component" value="Unassembled WGS sequence"/>
</dbReference>
<dbReference type="PROSITE" id="PS50011">
    <property type="entry name" value="PROTEIN_KINASE_DOM"/>
    <property type="match status" value="1"/>
</dbReference>
<organism evidence="7 8">
    <name type="scientific">Oculimacula yallundae</name>
    <dbReference type="NCBI Taxonomy" id="86028"/>
    <lineage>
        <taxon>Eukaryota</taxon>
        <taxon>Fungi</taxon>
        <taxon>Dikarya</taxon>
        <taxon>Ascomycota</taxon>
        <taxon>Pezizomycotina</taxon>
        <taxon>Leotiomycetes</taxon>
        <taxon>Helotiales</taxon>
        <taxon>Ploettnerulaceae</taxon>
        <taxon>Oculimacula</taxon>
    </lineage>
</organism>
<evidence type="ECO:0000256" key="4">
    <source>
        <dbReference type="ARBA" id="ARBA00022777"/>
    </source>
</evidence>
<evidence type="ECO:0000256" key="2">
    <source>
        <dbReference type="ARBA" id="ARBA00022679"/>
    </source>
</evidence>
<evidence type="ECO:0000256" key="5">
    <source>
        <dbReference type="ARBA" id="ARBA00022840"/>
    </source>
</evidence>
<dbReference type="InterPro" id="IPR011009">
    <property type="entry name" value="Kinase-like_dom_sf"/>
</dbReference>
<dbReference type="Gene3D" id="1.10.510.10">
    <property type="entry name" value="Transferase(Phosphotransferase) domain 1"/>
    <property type="match status" value="1"/>
</dbReference>
<dbReference type="Pfam" id="PF00069">
    <property type="entry name" value="Pkinase"/>
    <property type="match status" value="1"/>
</dbReference>
<reference evidence="7 8" key="1">
    <citation type="journal article" date="2024" name="Commun. Biol.">
        <title>Comparative genomic analysis of thermophilic fungi reveals convergent evolutionary adaptations and gene losses.</title>
        <authorList>
            <person name="Steindorff A.S."/>
            <person name="Aguilar-Pontes M.V."/>
            <person name="Robinson A.J."/>
            <person name="Andreopoulos B."/>
            <person name="LaButti K."/>
            <person name="Kuo A."/>
            <person name="Mondo S."/>
            <person name="Riley R."/>
            <person name="Otillar R."/>
            <person name="Haridas S."/>
            <person name="Lipzen A."/>
            <person name="Grimwood J."/>
            <person name="Schmutz J."/>
            <person name="Clum A."/>
            <person name="Reid I.D."/>
            <person name="Moisan M.C."/>
            <person name="Butler G."/>
            <person name="Nguyen T.T.M."/>
            <person name="Dewar K."/>
            <person name="Conant G."/>
            <person name="Drula E."/>
            <person name="Henrissat B."/>
            <person name="Hansel C."/>
            <person name="Singer S."/>
            <person name="Hutchinson M.I."/>
            <person name="de Vries R.P."/>
            <person name="Natvig D.O."/>
            <person name="Powell A.J."/>
            <person name="Tsang A."/>
            <person name="Grigoriev I.V."/>
        </authorList>
    </citation>
    <scope>NUCLEOTIDE SEQUENCE [LARGE SCALE GENOMIC DNA]</scope>
    <source>
        <strain evidence="7 8">CBS 494.80</strain>
    </source>
</reference>
<dbReference type="SUPFAM" id="SSF56112">
    <property type="entry name" value="Protein kinase-like (PK-like)"/>
    <property type="match status" value="1"/>
</dbReference>
<keyword evidence="4" id="KW-0418">Kinase</keyword>
<dbReference type="EMBL" id="JAZHXI010000001">
    <property type="protein sequence ID" value="KAL2075137.1"/>
    <property type="molecule type" value="Genomic_DNA"/>
</dbReference>
<keyword evidence="5" id="KW-0067">ATP-binding</keyword>
<name>A0ABR4CZZ9_9HELO</name>
<gene>
    <name evidence="7" type="ORF">VTL71DRAFT_79</name>
</gene>
<dbReference type="PANTHER" id="PTHR45646">
    <property type="entry name" value="SERINE/THREONINE-PROTEIN KINASE DOA-RELATED"/>
    <property type="match status" value="1"/>
</dbReference>